<keyword evidence="4" id="KW-1185">Reference proteome</keyword>
<feature type="repeat" description="PPR" evidence="2">
    <location>
        <begin position="275"/>
        <end position="309"/>
    </location>
</feature>
<evidence type="ECO:0000256" key="1">
    <source>
        <dbReference type="ARBA" id="ARBA00022737"/>
    </source>
</evidence>
<dbReference type="GO" id="GO:0003729">
    <property type="term" value="F:mRNA binding"/>
    <property type="evidence" value="ECO:0007669"/>
    <property type="project" value="TreeGrafter"/>
</dbReference>
<dbReference type="EMBL" id="NMUH01009375">
    <property type="protein sequence ID" value="MQM19985.1"/>
    <property type="molecule type" value="Genomic_DNA"/>
</dbReference>
<dbReference type="NCBIfam" id="TIGR00756">
    <property type="entry name" value="PPR"/>
    <property type="match status" value="5"/>
</dbReference>
<protein>
    <recommendedName>
        <fullName evidence="5">Pentatricopeptide repeat-containing protein</fullName>
    </recommendedName>
</protein>
<dbReference type="Pfam" id="PF01535">
    <property type="entry name" value="PPR"/>
    <property type="match status" value="1"/>
</dbReference>
<evidence type="ECO:0000256" key="2">
    <source>
        <dbReference type="PROSITE-ProRule" id="PRU00708"/>
    </source>
</evidence>
<gene>
    <name evidence="3" type="ORF">Taro_052999</name>
</gene>
<dbReference type="Pfam" id="PF12854">
    <property type="entry name" value="PPR_1"/>
    <property type="match status" value="1"/>
</dbReference>
<keyword evidence="1" id="KW-0677">Repeat</keyword>
<evidence type="ECO:0000313" key="4">
    <source>
        <dbReference type="Proteomes" id="UP000652761"/>
    </source>
</evidence>
<dbReference type="InterPro" id="IPR051240">
    <property type="entry name" value="Mito_RNA-Proc/Resp"/>
</dbReference>
<dbReference type="Pfam" id="PF13041">
    <property type="entry name" value="PPR_2"/>
    <property type="match status" value="1"/>
</dbReference>
<feature type="repeat" description="PPR" evidence="2">
    <location>
        <begin position="346"/>
        <end position="380"/>
    </location>
</feature>
<dbReference type="PANTHER" id="PTHR47933">
    <property type="entry name" value="PENTATRICOPEPTIDE REPEAT-CONTAINING PROTEIN 1, MITOCHONDRIAL"/>
    <property type="match status" value="1"/>
</dbReference>
<proteinExistence type="predicted"/>
<dbReference type="InterPro" id="IPR011990">
    <property type="entry name" value="TPR-like_helical_dom_sf"/>
</dbReference>
<dbReference type="PANTHER" id="PTHR47933:SF76">
    <property type="entry name" value="PENTACOTRIPEPTIDE-REPEAT REGION OF PRORP DOMAIN-CONTAINING PROTEIN"/>
    <property type="match status" value="1"/>
</dbReference>
<sequence length="443" mass="49864">MAEYRHLALVRQVMAAMIQGRPFAPSLLSSPRFPGWSSDAVRCVLASVPRHFFLSPRSVGRQRVSTRHRSPLRQRDLRREAHDACLGLHIGGPAAYSDPARVRLGVAKALEFYCWVASSCGFAHDEGTCREMARVLARANALRRLWDFLRENQYLVGTPTVTDVIKVLGEEGLTREALAAFYRMKQLHCKPDVQTYNVLITALCRVGNLKKARFLLEQMELPGALCPADTYTYTILIAAYCRRSIQTGCRKAVRRRLWEANHMFRHMLFRGFVPDTVTYNCLIDGLCKTYRIGRALELFDDMLLKGCAPNRVTYNSFIRYFSAVNEVDKAVEMMRLMVSKGHGVPTSSSYTPIIHALCEGGRVSEARDFLLEMVNGGTIPREYTYKLVNDSLVGAGEAKMPVDVCRIIKDGIDARMSHLINVKPLIAGRFLLDHEKADITLSG</sequence>
<dbReference type="PROSITE" id="PS51375">
    <property type="entry name" value="PPR"/>
    <property type="match status" value="4"/>
</dbReference>
<organism evidence="3 4">
    <name type="scientific">Colocasia esculenta</name>
    <name type="common">Wild taro</name>
    <name type="synonym">Arum esculentum</name>
    <dbReference type="NCBI Taxonomy" id="4460"/>
    <lineage>
        <taxon>Eukaryota</taxon>
        <taxon>Viridiplantae</taxon>
        <taxon>Streptophyta</taxon>
        <taxon>Embryophyta</taxon>
        <taxon>Tracheophyta</taxon>
        <taxon>Spermatophyta</taxon>
        <taxon>Magnoliopsida</taxon>
        <taxon>Liliopsida</taxon>
        <taxon>Araceae</taxon>
        <taxon>Aroideae</taxon>
        <taxon>Colocasieae</taxon>
        <taxon>Colocasia</taxon>
    </lineage>
</organism>
<feature type="repeat" description="PPR" evidence="2">
    <location>
        <begin position="310"/>
        <end position="344"/>
    </location>
</feature>
<evidence type="ECO:0000313" key="3">
    <source>
        <dbReference type="EMBL" id="MQM19985.1"/>
    </source>
</evidence>
<dbReference type="OrthoDB" id="185373at2759"/>
<dbReference type="Gene3D" id="1.25.40.10">
    <property type="entry name" value="Tetratricopeptide repeat domain"/>
    <property type="match status" value="2"/>
</dbReference>
<feature type="repeat" description="PPR" evidence="2">
    <location>
        <begin position="192"/>
        <end position="226"/>
    </location>
</feature>
<comment type="caution">
    <text evidence="3">The sequence shown here is derived from an EMBL/GenBank/DDBJ whole genome shotgun (WGS) entry which is preliminary data.</text>
</comment>
<dbReference type="InterPro" id="IPR002885">
    <property type="entry name" value="PPR_rpt"/>
</dbReference>
<evidence type="ECO:0008006" key="5">
    <source>
        <dbReference type="Google" id="ProtNLM"/>
    </source>
</evidence>
<reference evidence="3" key="1">
    <citation type="submission" date="2017-07" db="EMBL/GenBank/DDBJ databases">
        <title>Taro Niue Genome Assembly and Annotation.</title>
        <authorList>
            <person name="Atibalentja N."/>
            <person name="Keating K."/>
            <person name="Fields C.J."/>
        </authorList>
    </citation>
    <scope>NUCLEOTIDE SEQUENCE</scope>
    <source>
        <strain evidence="3">Niue_2</strain>
        <tissue evidence="3">Leaf</tissue>
    </source>
</reference>
<name>A0A843XLQ8_COLES</name>
<accession>A0A843XLQ8</accession>
<dbReference type="Proteomes" id="UP000652761">
    <property type="component" value="Unassembled WGS sequence"/>
</dbReference>
<dbReference type="SMR" id="A0A843XLQ8"/>
<dbReference type="AlphaFoldDB" id="A0A843XLQ8"/>